<gene>
    <name evidence="1" type="ORF">V22_31760</name>
</gene>
<dbReference type="Proteomes" id="UP000319976">
    <property type="component" value="Chromosome"/>
</dbReference>
<evidence type="ECO:0000313" key="1">
    <source>
        <dbReference type="EMBL" id="QDT65913.1"/>
    </source>
</evidence>
<name>A0A517TC27_9PLAN</name>
<keyword evidence="2" id="KW-1185">Reference proteome</keyword>
<dbReference type="EMBL" id="CP036316">
    <property type="protein sequence ID" value="QDT65913.1"/>
    <property type="molecule type" value="Genomic_DNA"/>
</dbReference>
<sequence>MRLDLWVVSFVREFSLTAIPVKAAVFVIPAKAGIQTLVKTRRRRPNSLEQVAGCAAVFQ</sequence>
<evidence type="ECO:0000313" key="2">
    <source>
        <dbReference type="Proteomes" id="UP000319976"/>
    </source>
</evidence>
<organism evidence="1 2">
    <name type="scientific">Calycomorphotria hydatis</name>
    <dbReference type="NCBI Taxonomy" id="2528027"/>
    <lineage>
        <taxon>Bacteria</taxon>
        <taxon>Pseudomonadati</taxon>
        <taxon>Planctomycetota</taxon>
        <taxon>Planctomycetia</taxon>
        <taxon>Planctomycetales</taxon>
        <taxon>Planctomycetaceae</taxon>
        <taxon>Calycomorphotria</taxon>
    </lineage>
</organism>
<reference evidence="1 2" key="1">
    <citation type="submission" date="2019-02" db="EMBL/GenBank/DDBJ databases">
        <title>Deep-cultivation of Planctomycetes and their phenomic and genomic characterization uncovers novel biology.</title>
        <authorList>
            <person name="Wiegand S."/>
            <person name="Jogler M."/>
            <person name="Boedeker C."/>
            <person name="Pinto D."/>
            <person name="Vollmers J."/>
            <person name="Rivas-Marin E."/>
            <person name="Kohn T."/>
            <person name="Peeters S.H."/>
            <person name="Heuer A."/>
            <person name="Rast P."/>
            <person name="Oberbeckmann S."/>
            <person name="Bunk B."/>
            <person name="Jeske O."/>
            <person name="Meyerdierks A."/>
            <person name="Storesund J.E."/>
            <person name="Kallscheuer N."/>
            <person name="Luecker S."/>
            <person name="Lage O.M."/>
            <person name="Pohl T."/>
            <person name="Merkel B.J."/>
            <person name="Hornburger P."/>
            <person name="Mueller R.-W."/>
            <person name="Bruemmer F."/>
            <person name="Labrenz M."/>
            <person name="Spormann A.M."/>
            <person name="Op den Camp H."/>
            <person name="Overmann J."/>
            <person name="Amann R."/>
            <person name="Jetten M.S.M."/>
            <person name="Mascher T."/>
            <person name="Medema M.H."/>
            <person name="Devos D.P."/>
            <person name="Kaster A.-K."/>
            <person name="Ovreas L."/>
            <person name="Rohde M."/>
            <person name="Galperin M.Y."/>
            <person name="Jogler C."/>
        </authorList>
    </citation>
    <scope>NUCLEOTIDE SEQUENCE [LARGE SCALE GENOMIC DNA]</scope>
    <source>
        <strain evidence="1 2">V22</strain>
    </source>
</reference>
<dbReference type="KEGG" id="chya:V22_31760"/>
<dbReference type="AlphaFoldDB" id="A0A517TC27"/>
<proteinExistence type="predicted"/>
<protein>
    <submittedName>
        <fullName evidence="1">Uncharacterized protein</fullName>
    </submittedName>
</protein>
<accession>A0A517TC27</accession>